<feature type="transmembrane region" description="Helical" evidence="1">
    <location>
        <begin position="408"/>
        <end position="428"/>
    </location>
</feature>
<gene>
    <name evidence="3" type="ORF">SAMN02745221_02208</name>
</gene>
<feature type="domain" description="FecR protein" evidence="2">
    <location>
        <begin position="259"/>
        <end position="354"/>
    </location>
</feature>
<dbReference type="RefSeq" id="WP_073093612.1">
    <property type="nucleotide sequence ID" value="NZ_FQWY01000080.1"/>
</dbReference>
<evidence type="ECO:0000313" key="4">
    <source>
        <dbReference type="Proteomes" id="UP000242329"/>
    </source>
</evidence>
<dbReference type="EMBL" id="FQWY01000080">
    <property type="protein sequence ID" value="SHH36642.1"/>
    <property type="molecule type" value="Genomic_DNA"/>
</dbReference>
<keyword evidence="1" id="KW-1133">Transmembrane helix</keyword>
<dbReference type="PANTHER" id="PTHR38731:SF1">
    <property type="entry name" value="FECR PROTEIN DOMAIN-CONTAINING PROTEIN"/>
    <property type="match status" value="1"/>
</dbReference>
<dbReference type="OrthoDB" id="7028389at2"/>
<dbReference type="Pfam" id="PF04773">
    <property type="entry name" value="FecR"/>
    <property type="match status" value="1"/>
</dbReference>
<keyword evidence="4" id="KW-1185">Reference proteome</keyword>
<organism evidence="3 4">
    <name type="scientific">Thermosyntropha lipolytica DSM 11003</name>
    <dbReference type="NCBI Taxonomy" id="1123382"/>
    <lineage>
        <taxon>Bacteria</taxon>
        <taxon>Bacillati</taxon>
        <taxon>Bacillota</taxon>
        <taxon>Clostridia</taxon>
        <taxon>Eubacteriales</taxon>
        <taxon>Syntrophomonadaceae</taxon>
        <taxon>Thermosyntropha</taxon>
    </lineage>
</organism>
<evidence type="ECO:0000256" key="1">
    <source>
        <dbReference type="SAM" id="Phobius"/>
    </source>
</evidence>
<dbReference type="AlphaFoldDB" id="A0A1M5SDG9"/>
<protein>
    <submittedName>
        <fullName evidence="3">FecR family protein</fullName>
    </submittedName>
</protein>
<accession>A0A1M5SDG9</accession>
<keyword evidence="1" id="KW-0472">Membrane</keyword>
<keyword evidence="1" id="KW-0812">Transmembrane</keyword>
<evidence type="ECO:0000313" key="3">
    <source>
        <dbReference type="EMBL" id="SHH36642.1"/>
    </source>
</evidence>
<dbReference type="InterPro" id="IPR006860">
    <property type="entry name" value="FecR"/>
</dbReference>
<reference evidence="4" key="1">
    <citation type="submission" date="2016-11" db="EMBL/GenBank/DDBJ databases">
        <authorList>
            <person name="Varghese N."/>
            <person name="Submissions S."/>
        </authorList>
    </citation>
    <scope>NUCLEOTIDE SEQUENCE [LARGE SCALE GENOMIC DNA]</scope>
    <source>
        <strain evidence="4">DSM 11003</strain>
    </source>
</reference>
<dbReference type="PANTHER" id="PTHR38731">
    <property type="entry name" value="LIPL45-RELATED LIPOPROTEIN-RELATED"/>
    <property type="match status" value="1"/>
</dbReference>
<proteinExistence type="predicted"/>
<dbReference type="Proteomes" id="UP000242329">
    <property type="component" value="Unassembled WGS sequence"/>
</dbReference>
<dbReference type="Gene3D" id="2.60.120.1440">
    <property type="match status" value="1"/>
</dbReference>
<evidence type="ECO:0000259" key="2">
    <source>
        <dbReference type="Pfam" id="PF04773"/>
    </source>
</evidence>
<sequence>MSKIKGCGFIIFITSAFLFCSIGIVYAEIPFGVSTVQVHMTGSVDVEDFSVDRLPDSSPGYFDVMKEGQWTGIRVSGIDYELTFWNVGKLGGTTGRLWWQKDYEDALLILKYQISDYGKIVGKPIKVGGMTAFPLEDATKAPTFKPVEVKLKFSGGPAGTFVEQAPYVSGGSPLTGRILDGKYVIFDPPSGQNLALFYFSDKLLEIPGDPFYMWSTENIERIDSGVRFAGLSGQVEVRPGFDEDAWDFARMDMVLYIEDHIRTGPRSGAILSFRDLSTFVMKADTEIVLAPPGEKESKIDLVLGNLLVNVKKLLKDGTMEVTMNQGVLGQKGTIFICEETGTTSSVKVIEGTVEFTAKADGKKAIVNAGEMITATADGLGDKTDFDIKAEQKEWDTHQASLKRNDGNLLWVGFLFGGILFIALFLVVIRRLFHQKKTS</sequence>
<name>A0A1M5SDG9_9FIRM</name>